<dbReference type="AlphaFoldDB" id="A0AAW0TE86"/>
<dbReference type="Gene3D" id="2.60.120.200">
    <property type="match status" value="1"/>
</dbReference>
<keyword evidence="1" id="KW-0677">Repeat</keyword>
<feature type="chain" id="PRO_5043429909" description="Thrombospondin-like N-terminal domain-containing protein" evidence="2">
    <location>
        <begin position="27"/>
        <end position="259"/>
    </location>
</feature>
<evidence type="ECO:0000256" key="1">
    <source>
        <dbReference type="ARBA" id="ARBA00022737"/>
    </source>
</evidence>
<comment type="caution">
    <text evidence="4">The sequence shown here is derived from an EMBL/GenBank/DDBJ whole genome shotgun (WGS) entry which is preliminary data.</text>
</comment>
<organism evidence="4 5">
    <name type="scientific">Scylla paramamosain</name>
    <name type="common">Mud crab</name>
    <dbReference type="NCBI Taxonomy" id="85552"/>
    <lineage>
        <taxon>Eukaryota</taxon>
        <taxon>Metazoa</taxon>
        <taxon>Ecdysozoa</taxon>
        <taxon>Arthropoda</taxon>
        <taxon>Crustacea</taxon>
        <taxon>Multicrustacea</taxon>
        <taxon>Malacostraca</taxon>
        <taxon>Eumalacostraca</taxon>
        <taxon>Eucarida</taxon>
        <taxon>Decapoda</taxon>
        <taxon>Pleocyemata</taxon>
        <taxon>Brachyura</taxon>
        <taxon>Eubrachyura</taxon>
        <taxon>Portunoidea</taxon>
        <taxon>Portunidae</taxon>
        <taxon>Portuninae</taxon>
        <taxon>Scylla</taxon>
    </lineage>
</organism>
<dbReference type="EMBL" id="JARAKH010000032">
    <property type="protein sequence ID" value="KAK8385631.1"/>
    <property type="molecule type" value="Genomic_DNA"/>
</dbReference>
<protein>
    <recommendedName>
        <fullName evidence="3">Thrombospondin-like N-terminal domain-containing protein</fullName>
    </recommendedName>
</protein>
<sequence length="259" mass="29366">MGAAGVWVVVGVWAALISFAPTPTEGWIPFFGQELHKHLNLESHHREWDILGLLSINKTQAGVSSARGPLPDTPAWRLRDPYDNIQLGPDLVHKIASTLHDEVSLYFVYKQHKKTLGSLLSINLPGKIKPFIQVVSNLKTQRLNFFYHVKEDAKTHQASFHLPDKVGWTWTRLLLSVNQTDARLWVNCAHYSKVRLAGHIDLQIPAGGLLYFRQEPGLKNKLIGSIQMTKLMNYSVNSRIWRCSYDSQFGPSWRPPLLG</sequence>
<evidence type="ECO:0000259" key="3">
    <source>
        <dbReference type="SMART" id="SM00210"/>
    </source>
</evidence>
<gene>
    <name evidence="4" type="ORF">O3P69_016426</name>
</gene>
<evidence type="ECO:0000313" key="4">
    <source>
        <dbReference type="EMBL" id="KAK8385631.1"/>
    </source>
</evidence>
<keyword evidence="5" id="KW-1185">Reference proteome</keyword>
<reference evidence="4 5" key="1">
    <citation type="submission" date="2023-03" db="EMBL/GenBank/DDBJ databases">
        <title>High-quality genome of Scylla paramamosain provides insights in environmental adaptation.</title>
        <authorList>
            <person name="Zhang L."/>
        </authorList>
    </citation>
    <scope>NUCLEOTIDE SEQUENCE [LARGE SCALE GENOMIC DNA]</scope>
    <source>
        <strain evidence="4">LZ_2023a</strain>
        <tissue evidence="4">Muscle</tissue>
    </source>
</reference>
<keyword evidence="2" id="KW-0732">Signal</keyword>
<dbReference type="SUPFAM" id="SSF49899">
    <property type="entry name" value="Concanavalin A-like lectins/glucanases"/>
    <property type="match status" value="1"/>
</dbReference>
<dbReference type="Proteomes" id="UP001487740">
    <property type="component" value="Unassembled WGS sequence"/>
</dbReference>
<accession>A0AAW0TE86</accession>
<proteinExistence type="predicted"/>
<name>A0AAW0TE86_SCYPA</name>
<dbReference type="SMART" id="SM00210">
    <property type="entry name" value="TSPN"/>
    <property type="match status" value="1"/>
</dbReference>
<feature type="signal peptide" evidence="2">
    <location>
        <begin position="1"/>
        <end position="26"/>
    </location>
</feature>
<dbReference type="InterPro" id="IPR048287">
    <property type="entry name" value="TSPN-like_N"/>
</dbReference>
<evidence type="ECO:0000313" key="5">
    <source>
        <dbReference type="Proteomes" id="UP001487740"/>
    </source>
</evidence>
<dbReference type="InterPro" id="IPR013320">
    <property type="entry name" value="ConA-like_dom_sf"/>
</dbReference>
<evidence type="ECO:0000256" key="2">
    <source>
        <dbReference type="SAM" id="SignalP"/>
    </source>
</evidence>
<feature type="domain" description="Thrombospondin-like N-terminal" evidence="3">
    <location>
        <begin position="44"/>
        <end position="235"/>
    </location>
</feature>